<keyword evidence="13" id="KW-1185">Reference proteome</keyword>
<protein>
    <recommendedName>
        <fullName evidence="9">Aromatic-L-amino-acid decarboxylase</fullName>
        <ecNumber evidence="8">4.1.1.28</ecNumber>
    </recommendedName>
    <alternativeName>
        <fullName evidence="10">DOPA decarboxylase</fullName>
    </alternativeName>
</protein>
<dbReference type="PROSITE" id="PS00392">
    <property type="entry name" value="DDC_GAD_HDC_YDC"/>
    <property type="match status" value="1"/>
</dbReference>
<dbReference type="Proteomes" id="UP000694843">
    <property type="component" value="Unplaced"/>
</dbReference>
<dbReference type="RefSeq" id="XP_047735457.1">
    <property type="nucleotide sequence ID" value="XM_047879501.1"/>
</dbReference>
<dbReference type="AlphaFoldDB" id="A0A979FFE4"/>
<comment type="subunit">
    <text evidence="3">Homodimer.</text>
</comment>
<feature type="modified residue" description="N6-(pyridoxal phosphate)lysine" evidence="11">
    <location>
        <position position="301"/>
    </location>
</feature>
<evidence type="ECO:0000256" key="4">
    <source>
        <dbReference type="ARBA" id="ARBA00022584"/>
    </source>
</evidence>
<dbReference type="Pfam" id="PF00282">
    <property type="entry name" value="Pyridoxal_deC"/>
    <property type="match status" value="1"/>
</dbReference>
<evidence type="ECO:0000256" key="5">
    <source>
        <dbReference type="ARBA" id="ARBA00022793"/>
    </source>
</evidence>
<keyword evidence="6 11" id="KW-0663">Pyridoxal phosphate</keyword>
<dbReference type="OrthoDB" id="639767at2759"/>
<comment type="cofactor">
    <cofactor evidence="1 11 12">
        <name>pyridoxal 5'-phosphate</name>
        <dbReference type="ChEBI" id="CHEBI:597326"/>
    </cofactor>
</comment>
<dbReference type="PANTHER" id="PTHR11999:SF167">
    <property type="entry name" value="AROMATIC-L-AMINO-ACID DECARBOXYLASE"/>
    <property type="match status" value="1"/>
</dbReference>
<dbReference type="InterPro" id="IPR015422">
    <property type="entry name" value="PyrdxlP-dep_Trfase_small"/>
</dbReference>
<gene>
    <name evidence="14" type="primary">LOC108674168</name>
</gene>
<sequence>MNNKEFRSAAHEMIDYIVQYYDTIRDRRPLAAVEPGYLRPLMPSSAPTAPESFSDIMNDVERIIQPGMTQWMSPHFHAYFPSGNSLPSLLGDMLCGALTCVGFTWEASPACTELEVIMLDWLAQLIGLPDYFLATSPGSGGGVILSTASEATLIAMLAAKQRALKDCVGHQEKAKKAPLLVAYASEMSHSSVERAGLLSSVQLRLLPTDDTFALRGAALASAMKHDAELGLIPFCVIVTLGTTASCAFDSLQEIGEVCRGYSDVWIHVDAAYAGAAFVCEEFRGPMKGVHMADSFNFNPHKWLLVNFDCSTMWIRKSEEVVDAFRVDPIYLRRQHQANPEAPDYRVVHDGNAFNKRLLKRLNKEGDIHLVASEARGVYFLRVAVCSRFTESEDMEFAWRTIERTTSAMLAEEQRDE</sequence>
<proteinExistence type="inferred from homology"/>
<dbReference type="Gene3D" id="3.90.1150.10">
    <property type="entry name" value="Aspartate Aminotransferase, domain 1"/>
    <property type="match status" value="1"/>
</dbReference>
<evidence type="ECO:0000256" key="7">
    <source>
        <dbReference type="ARBA" id="ARBA00023239"/>
    </source>
</evidence>
<dbReference type="GO" id="GO:0042427">
    <property type="term" value="P:serotonin biosynthetic process"/>
    <property type="evidence" value="ECO:0007669"/>
    <property type="project" value="TreeGrafter"/>
</dbReference>
<evidence type="ECO:0000256" key="11">
    <source>
        <dbReference type="PIRSR" id="PIRSR602129-50"/>
    </source>
</evidence>
<dbReference type="FunFam" id="1.20.1340.10:FF:000001">
    <property type="entry name" value="Histidine decarboxylase"/>
    <property type="match status" value="1"/>
</dbReference>
<evidence type="ECO:0000256" key="2">
    <source>
        <dbReference type="ARBA" id="ARBA00009533"/>
    </source>
</evidence>
<comment type="similarity">
    <text evidence="2 12">Belongs to the group II decarboxylase family.</text>
</comment>
<dbReference type="PRINTS" id="PR00800">
    <property type="entry name" value="YHDCRBOXLASE"/>
</dbReference>
<dbReference type="GO" id="GO:0006520">
    <property type="term" value="P:amino acid metabolic process"/>
    <property type="evidence" value="ECO:0007669"/>
    <property type="project" value="InterPro"/>
</dbReference>
<keyword evidence="7 12" id="KW-0456">Lyase</keyword>
<evidence type="ECO:0000256" key="12">
    <source>
        <dbReference type="RuleBase" id="RU000382"/>
    </source>
</evidence>
<evidence type="ECO:0000313" key="14">
    <source>
        <dbReference type="RefSeq" id="XP_047735457.1"/>
    </source>
</evidence>
<dbReference type="Gene3D" id="1.20.1340.10">
    <property type="entry name" value="dopa decarboxylase, N-terminal domain"/>
    <property type="match status" value="1"/>
</dbReference>
<dbReference type="InterPro" id="IPR021115">
    <property type="entry name" value="Pyridoxal-P_BS"/>
</dbReference>
<evidence type="ECO:0000256" key="8">
    <source>
        <dbReference type="ARBA" id="ARBA00038886"/>
    </source>
</evidence>
<dbReference type="SUPFAM" id="SSF53383">
    <property type="entry name" value="PLP-dependent transferases"/>
    <property type="match status" value="1"/>
</dbReference>
<evidence type="ECO:0000256" key="6">
    <source>
        <dbReference type="ARBA" id="ARBA00022898"/>
    </source>
</evidence>
<evidence type="ECO:0000313" key="13">
    <source>
        <dbReference type="Proteomes" id="UP000694843"/>
    </source>
</evidence>
<dbReference type="GeneID" id="108674168"/>
<dbReference type="InterPro" id="IPR015424">
    <property type="entry name" value="PyrdxlP-dep_Trfase"/>
</dbReference>
<organism evidence="13 14">
    <name type="scientific">Hyalella azteca</name>
    <name type="common">Amphipod</name>
    <dbReference type="NCBI Taxonomy" id="294128"/>
    <lineage>
        <taxon>Eukaryota</taxon>
        <taxon>Metazoa</taxon>
        <taxon>Ecdysozoa</taxon>
        <taxon>Arthropoda</taxon>
        <taxon>Crustacea</taxon>
        <taxon>Multicrustacea</taxon>
        <taxon>Malacostraca</taxon>
        <taxon>Eumalacostraca</taxon>
        <taxon>Peracarida</taxon>
        <taxon>Amphipoda</taxon>
        <taxon>Senticaudata</taxon>
        <taxon>Talitrida</taxon>
        <taxon>Talitroidea</taxon>
        <taxon>Hyalellidae</taxon>
        <taxon>Hyalella</taxon>
    </lineage>
</organism>
<dbReference type="PANTHER" id="PTHR11999">
    <property type="entry name" value="GROUP II PYRIDOXAL-5-PHOSPHATE DECARBOXYLASE"/>
    <property type="match status" value="1"/>
</dbReference>
<dbReference type="GO" id="GO:0030170">
    <property type="term" value="F:pyridoxal phosphate binding"/>
    <property type="evidence" value="ECO:0007669"/>
    <property type="project" value="InterPro"/>
</dbReference>
<dbReference type="EC" id="4.1.1.28" evidence="8"/>
<reference evidence="14" key="1">
    <citation type="submission" date="2025-08" db="UniProtKB">
        <authorList>
            <consortium name="RefSeq"/>
        </authorList>
    </citation>
    <scope>IDENTIFICATION</scope>
    <source>
        <tissue evidence="14">Whole organism</tissue>
    </source>
</reference>
<dbReference type="GO" id="GO:0004058">
    <property type="term" value="F:aromatic-L-amino-acid decarboxylase activity"/>
    <property type="evidence" value="ECO:0007669"/>
    <property type="project" value="UniProtKB-EC"/>
</dbReference>
<dbReference type="InterPro" id="IPR015421">
    <property type="entry name" value="PyrdxlP-dep_Trfase_major"/>
</dbReference>
<dbReference type="GO" id="GO:0042423">
    <property type="term" value="P:catecholamine biosynthetic process"/>
    <property type="evidence" value="ECO:0007669"/>
    <property type="project" value="UniProtKB-KW"/>
</dbReference>
<dbReference type="GO" id="GO:0005737">
    <property type="term" value="C:cytoplasm"/>
    <property type="evidence" value="ECO:0007669"/>
    <property type="project" value="TreeGrafter"/>
</dbReference>
<evidence type="ECO:0000256" key="10">
    <source>
        <dbReference type="ARBA" id="ARBA00041275"/>
    </source>
</evidence>
<dbReference type="InterPro" id="IPR002129">
    <property type="entry name" value="PyrdxlP-dep_de-COase"/>
</dbReference>
<dbReference type="KEGG" id="hazt:108674168"/>
<keyword evidence="5" id="KW-0210">Decarboxylase</keyword>
<dbReference type="GO" id="GO:0019752">
    <property type="term" value="P:carboxylic acid metabolic process"/>
    <property type="evidence" value="ECO:0007669"/>
    <property type="project" value="InterPro"/>
</dbReference>
<dbReference type="Gene3D" id="3.40.640.10">
    <property type="entry name" value="Type I PLP-dependent aspartate aminotransferase-like (Major domain)"/>
    <property type="match status" value="1"/>
</dbReference>
<name>A0A979FFE4_HYAAZ</name>
<keyword evidence="4" id="KW-0127">Catecholamine biosynthesis</keyword>
<dbReference type="OMA" id="KKCNNLN"/>
<dbReference type="InterPro" id="IPR010977">
    <property type="entry name" value="Aromatic_deC"/>
</dbReference>
<evidence type="ECO:0000256" key="9">
    <source>
        <dbReference type="ARBA" id="ARBA00040968"/>
    </source>
</evidence>
<accession>A0A979FFE4</accession>
<evidence type="ECO:0000256" key="3">
    <source>
        <dbReference type="ARBA" id="ARBA00011738"/>
    </source>
</evidence>
<evidence type="ECO:0000256" key="1">
    <source>
        <dbReference type="ARBA" id="ARBA00001933"/>
    </source>
</evidence>